<organism evidence="2 3">
    <name type="scientific">Pristionchus fissidentatus</name>
    <dbReference type="NCBI Taxonomy" id="1538716"/>
    <lineage>
        <taxon>Eukaryota</taxon>
        <taxon>Metazoa</taxon>
        <taxon>Ecdysozoa</taxon>
        <taxon>Nematoda</taxon>
        <taxon>Chromadorea</taxon>
        <taxon>Rhabditida</taxon>
        <taxon>Rhabditina</taxon>
        <taxon>Diplogasteromorpha</taxon>
        <taxon>Diplogasteroidea</taxon>
        <taxon>Neodiplogasteridae</taxon>
        <taxon>Pristionchus</taxon>
    </lineage>
</organism>
<evidence type="ECO:0008006" key="4">
    <source>
        <dbReference type="Google" id="ProtNLM"/>
    </source>
</evidence>
<feature type="region of interest" description="Disordered" evidence="1">
    <location>
        <begin position="87"/>
        <end position="119"/>
    </location>
</feature>
<evidence type="ECO:0000313" key="3">
    <source>
        <dbReference type="Proteomes" id="UP001432322"/>
    </source>
</evidence>
<dbReference type="Proteomes" id="UP001432322">
    <property type="component" value="Unassembled WGS sequence"/>
</dbReference>
<sequence>MGLEDGKEKHNSDLLRSWCSRDGAAGAVARSTYPNRSGRGPANDARLIGLSLYMSRSSSNWLYRFRLRTNLMAASVSLGGMAIERPMRTARKARRDEKDTRILKGGGGAVGRGETASPR</sequence>
<proteinExistence type="predicted"/>
<feature type="non-terminal residue" evidence="2">
    <location>
        <position position="119"/>
    </location>
</feature>
<evidence type="ECO:0000313" key="2">
    <source>
        <dbReference type="EMBL" id="GMT09536.1"/>
    </source>
</evidence>
<accession>A0AAV5UQW9</accession>
<reference evidence="2" key="1">
    <citation type="submission" date="2023-10" db="EMBL/GenBank/DDBJ databases">
        <title>Genome assembly of Pristionchus species.</title>
        <authorList>
            <person name="Yoshida K."/>
            <person name="Sommer R.J."/>
        </authorList>
    </citation>
    <scope>NUCLEOTIDE SEQUENCE</scope>
    <source>
        <strain evidence="2">RS5133</strain>
    </source>
</reference>
<protein>
    <recommendedName>
        <fullName evidence="4">Ribosomal protein</fullName>
    </recommendedName>
</protein>
<keyword evidence="3" id="KW-1185">Reference proteome</keyword>
<dbReference type="AlphaFoldDB" id="A0AAV5UQW9"/>
<name>A0AAV5UQW9_9BILA</name>
<gene>
    <name evidence="2" type="ORF">PFISCL1PPCAC_833</name>
</gene>
<comment type="caution">
    <text evidence="2">The sequence shown here is derived from an EMBL/GenBank/DDBJ whole genome shotgun (WGS) entry which is preliminary data.</text>
</comment>
<dbReference type="EMBL" id="BTSY01000001">
    <property type="protein sequence ID" value="GMT09536.1"/>
    <property type="molecule type" value="Genomic_DNA"/>
</dbReference>
<evidence type="ECO:0000256" key="1">
    <source>
        <dbReference type="SAM" id="MobiDB-lite"/>
    </source>
</evidence>